<dbReference type="RefSeq" id="WP_133514551.1">
    <property type="nucleotide sequence ID" value="NZ_SNWX01000006.1"/>
</dbReference>
<proteinExistence type="predicted"/>
<protein>
    <submittedName>
        <fullName evidence="1">Uncharacterized protein</fullName>
    </submittedName>
</protein>
<evidence type="ECO:0000313" key="1">
    <source>
        <dbReference type="EMBL" id="TDO92311.1"/>
    </source>
</evidence>
<sequence length="120" mass="13850">MDKMKELFEKMVNITYQARAQGEIGMVTGDRIDKVVKEYEEYCNREEREKLVLEAKDILDEVHKDLSTKNLETVNNLIDIGDKINKFEGPAIKDADRIIKDYGGMEKLLKYSGADLYKKG</sequence>
<dbReference type="Proteomes" id="UP000295064">
    <property type="component" value="Unassembled WGS sequence"/>
</dbReference>
<gene>
    <name evidence="1" type="ORF">DFR79_106124</name>
</gene>
<dbReference type="AlphaFoldDB" id="A0A4R6LUF2"/>
<evidence type="ECO:0000313" key="2">
    <source>
        <dbReference type="Proteomes" id="UP000295064"/>
    </source>
</evidence>
<reference evidence="1 2" key="1">
    <citation type="submission" date="2019-03" db="EMBL/GenBank/DDBJ databases">
        <title>Subsurface microbial communities from deep shales in Ohio and West Virginia, USA.</title>
        <authorList>
            <person name="Wrighton K."/>
        </authorList>
    </citation>
    <scope>NUCLEOTIDE SEQUENCE [LARGE SCALE GENOMIC DNA]</scope>
    <source>
        <strain evidence="1 2">MA284_T2</strain>
    </source>
</reference>
<name>A0A4R6LUF2_9FIRM</name>
<dbReference type="EMBL" id="SNWX01000006">
    <property type="protein sequence ID" value="TDO92311.1"/>
    <property type="molecule type" value="Genomic_DNA"/>
</dbReference>
<organism evidence="1 2">
    <name type="scientific">Halanaerobium saccharolyticum</name>
    <dbReference type="NCBI Taxonomy" id="43595"/>
    <lineage>
        <taxon>Bacteria</taxon>
        <taxon>Bacillati</taxon>
        <taxon>Bacillota</taxon>
        <taxon>Clostridia</taxon>
        <taxon>Halanaerobiales</taxon>
        <taxon>Halanaerobiaceae</taxon>
        <taxon>Halanaerobium</taxon>
    </lineage>
</organism>
<accession>A0A4R6LUF2</accession>
<comment type="caution">
    <text evidence="1">The sequence shown here is derived from an EMBL/GenBank/DDBJ whole genome shotgun (WGS) entry which is preliminary data.</text>
</comment>